<evidence type="ECO:0000313" key="3">
    <source>
        <dbReference type="EMBL" id="TQV73582.1"/>
    </source>
</evidence>
<name>A0A545T8P0_9GAMM</name>
<keyword evidence="3" id="KW-0449">Lipoprotein</keyword>
<feature type="signal peptide" evidence="2">
    <location>
        <begin position="1"/>
        <end position="22"/>
    </location>
</feature>
<evidence type="ECO:0000256" key="1">
    <source>
        <dbReference type="SAM" id="Phobius"/>
    </source>
</evidence>
<keyword evidence="2" id="KW-0732">Signal</keyword>
<keyword evidence="1" id="KW-0472">Membrane</keyword>
<feature type="transmembrane region" description="Helical" evidence="1">
    <location>
        <begin position="254"/>
        <end position="272"/>
    </location>
</feature>
<comment type="caution">
    <text evidence="3">The sequence shown here is derived from an EMBL/GenBank/DDBJ whole genome shotgun (WGS) entry which is preliminary data.</text>
</comment>
<evidence type="ECO:0000313" key="4">
    <source>
        <dbReference type="Proteomes" id="UP000317839"/>
    </source>
</evidence>
<dbReference type="OrthoDB" id="191116at2"/>
<sequence>MKFYLKLVSLVLLTLMMSGCLHQSRSGVTSSLLDFLYPEGKVVDHSQDAIPHLRLPLRVGLAFVPEDNPQSSSSLTAVEKSNLLKNVAASFEAREYVDQIEVIPELYLKQGKGFTALSQIAKLYALDVVALVSYDHVEMREENALALSYWTIVGAYLLPGETSDLQTFVDTAVFDVESRQLLFRAPGIGKADAIHSFAGAERTIAKARNLSFSRAVTQMTQNLDAELASFKDKVKTQKAATVSYRPGYSGGGSASIYGLILLMFLLRFAAVGRGDGKS</sequence>
<keyword evidence="4" id="KW-1185">Reference proteome</keyword>
<reference evidence="3 4" key="1">
    <citation type="submission" date="2019-06" db="EMBL/GenBank/DDBJ databases">
        <title>Draft genome of Aliikangiella marina GYP-15.</title>
        <authorList>
            <person name="Wang G."/>
        </authorList>
    </citation>
    <scope>NUCLEOTIDE SEQUENCE [LARGE SCALE GENOMIC DNA]</scope>
    <source>
        <strain evidence="3 4">GYP-15</strain>
    </source>
</reference>
<dbReference type="NCBIfam" id="TIGR04179">
    <property type="entry name" value="rhombo_lipo"/>
    <property type="match status" value="1"/>
</dbReference>
<dbReference type="InterPro" id="IPR026443">
    <property type="entry name" value="Rhombo_lipo"/>
</dbReference>
<protein>
    <submittedName>
        <fullName evidence="3">Rhombotarget lipoprotein</fullName>
    </submittedName>
</protein>
<dbReference type="AlphaFoldDB" id="A0A545T8P0"/>
<dbReference type="RefSeq" id="WP_142942290.1">
    <property type="nucleotide sequence ID" value="NZ_VIKR01000003.1"/>
</dbReference>
<organism evidence="3 4">
    <name type="scientific">Aliikangiella marina</name>
    <dbReference type="NCBI Taxonomy" id="1712262"/>
    <lineage>
        <taxon>Bacteria</taxon>
        <taxon>Pseudomonadati</taxon>
        <taxon>Pseudomonadota</taxon>
        <taxon>Gammaproteobacteria</taxon>
        <taxon>Oceanospirillales</taxon>
        <taxon>Pleioneaceae</taxon>
        <taxon>Aliikangiella</taxon>
    </lineage>
</organism>
<dbReference type="EMBL" id="VIKR01000003">
    <property type="protein sequence ID" value="TQV73582.1"/>
    <property type="molecule type" value="Genomic_DNA"/>
</dbReference>
<feature type="chain" id="PRO_5022120351" evidence="2">
    <location>
        <begin position="23"/>
        <end position="278"/>
    </location>
</feature>
<dbReference type="Proteomes" id="UP000317839">
    <property type="component" value="Unassembled WGS sequence"/>
</dbReference>
<proteinExistence type="predicted"/>
<keyword evidence="1" id="KW-0812">Transmembrane</keyword>
<evidence type="ECO:0000256" key="2">
    <source>
        <dbReference type="SAM" id="SignalP"/>
    </source>
</evidence>
<keyword evidence="1" id="KW-1133">Transmembrane helix</keyword>
<gene>
    <name evidence="3" type="primary">rhlP</name>
    <name evidence="3" type="ORF">FLL45_11965</name>
</gene>
<dbReference type="PROSITE" id="PS51257">
    <property type="entry name" value="PROKAR_LIPOPROTEIN"/>
    <property type="match status" value="1"/>
</dbReference>
<accession>A0A545T8P0</accession>